<keyword evidence="8" id="KW-1185">Reference proteome</keyword>
<dbReference type="OrthoDB" id="45037at2"/>
<evidence type="ECO:0000256" key="6">
    <source>
        <dbReference type="SAM" id="Phobius"/>
    </source>
</evidence>
<dbReference type="RefSeq" id="WP_087621757.1">
    <property type="nucleotide sequence ID" value="NZ_NEXX01000007.1"/>
</dbReference>
<feature type="transmembrane region" description="Helical" evidence="6">
    <location>
        <begin position="150"/>
        <end position="171"/>
    </location>
</feature>
<dbReference type="GO" id="GO:0022857">
    <property type="term" value="F:transmembrane transporter activity"/>
    <property type="evidence" value="ECO:0007669"/>
    <property type="project" value="InterPro"/>
</dbReference>
<dbReference type="EMBL" id="NEXX01000007">
    <property type="protein sequence ID" value="OUY05724.1"/>
    <property type="molecule type" value="Genomic_DNA"/>
</dbReference>
<dbReference type="InterPro" id="IPR001851">
    <property type="entry name" value="ABC_transp_permease"/>
</dbReference>
<reference evidence="7 8" key="1">
    <citation type="submission" date="2017-05" db="EMBL/GenBank/DDBJ databases">
        <title>Acinetobacter populi ANC 5415 (= PBJ7), whole genome shotgun sequencing project.</title>
        <authorList>
            <person name="Nemec A."/>
            <person name="Radolfova-Krizova L."/>
        </authorList>
    </citation>
    <scope>NUCLEOTIDE SEQUENCE [LARGE SCALE GENOMIC DNA]</scope>
    <source>
        <strain evidence="7 8">PBJ7</strain>
    </source>
</reference>
<dbReference type="PANTHER" id="PTHR47089:SF1">
    <property type="entry name" value="GUANOSINE ABC TRANSPORTER PERMEASE PROTEIN NUPP"/>
    <property type="match status" value="1"/>
</dbReference>
<dbReference type="AlphaFoldDB" id="A0A1Z9YU25"/>
<dbReference type="Proteomes" id="UP000196536">
    <property type="component" value="Unassembled WGS sequence"/>
</dbReference>
<evidence type="ECO:0000256" key="2">
    <source>
        <dbReference type="ARBA" id="ARBA00022475"/>
    </source>
</evidence>
<comment type="subcellular location">
    <subcellularLocation>
        <location evidence="1">Cell inner membrane</location>
        <topology evidence="1">Multi-pass membrane protein</topology>
    </subcellularLocation>
</comment>
<evidence type="ECO:0000313" key="7">
    <source>
        <dbReference type="EMBL" id="OUY05724.1"/>
    </source>
</evidence>
<dbReference type="Pfam" id="PF02653">
    <property type="entry name" value="BPD_transp_2"/>
    <property type="match status" value="1"/>
</dbReference>
<dbReference type="CDD" id="cd06580">
    <property type="entry name" value="TM_PBP1_transp_TpRbsC_like"/>
    <property type="match status" value="1"/>
</dbReference>
<feature type="transmembrane region" description="Helical" evidence="6">
    <location>
        <begin position="326"/>
        <end position="350"/>
    </location>
</feature>
<keyword evidence="4 6" id="KW-1133">Transmembrane helix</keyword>
<keyword evidence="2" id="KW-1003">Cell membrane</keyword>
<feature type="transmembrane region" description="Helical" evidence="6">
    <location>
        <begin position="90"/>
        <end position="111"/>
    </location>
</feature>
<feature type="transmembrane region" description="Helical" evidence="6">
    <location>
        <begin position="56"/>
        <end position="78"/>
    </location>
</feature>
<proteinExistence type="predicted"/>
<feature type="transmembrane region" description="Helical" evidence="6">
    <location>
        <begin position="12"/>
        <end position="36"/>
    </location>
</feature>
<name>A0A1Z9YU25_9GAMM</name>
<keyword evidence="3 6" id="KW-0812">Transmembrane</keyword>
<comment type="caution">
    <text evidence="7">The sequence shown here is derived from an EMBL/GenBank/DDBJ whole genome shotgun (WGS) entry which is preliminary data.</text>
</comment>
<evidence type="ECO:0000256" key="5">
    <source>
        <dbReference type="ARBA" id="ARBA00023136"/>
    </source>
</evidence>
<protein>
    <submittedName>
        <fullName evidence="7">ABC transporter permease</fullName>
    </submittedName>
</protein>
<accession>A0A1Z9YU25</accession>
<feature type="transmembrane region" description="Helical" evidence="6">
    <location>
        <begin position="246"/>
        <end position="271"/>
    </location>
</feature>
<evidence type="ECO:0000256" key="1">
    <source>
        <dbReference type="ARBA" id="ARBA00004429"/>
    </source>
</evidence>
<evidence type="ECO:0000313" key="8">
    <source>
        <dbReference type="Proteomes" id="UP000196536"/>
    </source>
</evidence>
<feature type="transmembrane region" description="Helical" evidence="6">
    <location>
        <begin position="291"/>
        <end position="314"/>
    </location>
</feature>
<sequence length="355" mass="36950">MNIHQLLKHSYIRLLLILLLVTAISLSISFLIVKAYGLSFQDALSAFAEGAWGSPYVIGASINRAIYFALIGLGFILADRAKLANIGAEGQIAVGGIAATALCLYGGASGLPAGLVFLYPLLGAMLAGAFWGGIAGFLKAKMGTNEVISTLLLSFIAVWLLYCCVQSENLLKQPMTTSASLPESLPIPDATTIPLLFATSGYNLNLGLIITLLLAIAVYLILNYSRFGFNLKSVGFNAHASKRAGISVFSTIVLALVISGAFAGLAGGLMLQGDQQVLKTGFSSGYGFDGLVVGLLARGSVLGVFAAALVFGFLRSGGINLEMVAQLPSALVLVIQGIIILVIAGASTWLGRRGE</sequence>
<evidence type="ECO:0000256" key="3">
    <source>
        <dbReference type="ARBA" id="ARBA00022692"/>
    </source>
</evidence>
<organism evidence="7 8">
    <name type="scientific">Acinetobacter populi</name>
    <dbReference type="NCBI Taxonomy" id="1582270"/>
    <lineage>
        <taxon>Bacteria</taxon>
        <taxon>Pseudomonadati</taxon>
        <taxon>Pseudomonadota</taxon>
        <taxon>Gammaproteobacteria</taxon>
        <taxon>Moraxellales</taxon>
        <taxon>Moraxellaceae</taxon>
        <taxon>Acinetobacter</taxon>
    </lineage>
</organism>
<dbReference type="GO" id="GO:0005886">
    <property type="term" value="C:plasma membrane"/>
    <property type="evidence" value="ECO:0007669"/>
    <property type="project" value="UniProtKB-SubCell"/>
</dbReference>
<evidence type="ECO:0000256" key="4">
    <source>
        <dbReference type="ARBA" id="ARBA00022989"/>
    </source>
</evidence>
<dbReference type="PANTHER" id="PTHR47089">
    <property type="entry name" value="ABC TRANSPORTER, PERMEASE PROTEIN"/>
    <property type="match status" value="1"/>
</dbReference>
<feature type="transmembrane region" description="Helical" evidence="6">
    <location>
        <begin position="117"/>
        <end position="138"/>
    </location>
</feature>
<feature type="transmembrane region" description="Helical" evidence="6">
    <location>
        <begin position="204"/>
        <end position="225"/>
    </location>
</feature>
<keyword evidence="5 6" id="KW-0472">Membrane</keyword>
<gene>
    <name evidence="7" type="ORF">CAP51_15965</name>
</gene>